<feature type="transmembrane region" description="Helical" evidence="1">
    <location>
        <begin position="27"/>
        <end position="44"/>
    </location>
</feature>
<reference evidence="2 3" key="1">
    <citation type="submission" date="2019-03" db="EMBL/GenBank/DDBJ databases">
        <title>Genomics of glacier-inhabiting Cryobacterium strains.</title>
        <authorList>
            <person name="Liu Q."/>
            <person name="Xin Y.-H."/>
        </authorList>
    </citation>
    <scope>NUCLEOTIDE SEQUENCE [LARGE SCALE GENOMIC DNA]</scope>
    <source>
        <strain evidence="2 3">Sr36</strain>
    </source>
</reference>
<feature type="transmembrane region" description="Helical" evidence="1">
    <location>
        <begin position="51"/>
        <end position="68"/>
    </location>
</feature>
<gene>
    <name evidence="2" type="ORF">E3T47_13925</name>
</gene>
<dbReference type="Proteomes" id="UP000298154">
    <property type="component" value="Unassembled WGS sequence"/>
</dbReference>
<dbReference type="RefSeq" id="WP_134556657.1">
    <property type="nucleotide sequence ID" value="NZ_SOHK01000021.1"/>
</dbReference>
<dbReference type="AlphaFoldDB" id="A0A4R9AK55"/>
<keyword evidence="1" id="KW-0812">Transmembrane</keyword>
<sequence length="88" mass="8835">MQLLCALLLSGIILTVGLSVALPDATLVAGGLTITAAAVGLALVNRSQRIIAGVLIGLGVCGCFFPCSTCRCRCPSSPFPSPGRCCSP</sequence>
<proteinExistence type="predicted"/>
<name>A0A4R9AK55_9MICO</name>
<keyword evidence="1" id="KW-0472">Membrane</keyword>
<evidence type="ECO:0000256" key="1">
    <source>
        <dbReference type="SAM" id="Phobius"/>
    </source>
</evidence>
<keyword evidence="3" id="KW-1185">Reference proteome</keyword>
<keyword evidence="1" id="KW-1133">Transmembrane helix</keyword>
<dbReference type="EMBL" id="SOHK01000021">
    <property type="protein sequence ID" value="TFD63565.1"/>
    <property type="molecule type" value="Genomic_DNA"/>
</dbReference>
<protein>
    <submittedName>
        <fullName evidence="2">Uncharacterized protein</fullName>
    </submittedName>
</protein>
<comment type="caution">
    <text evidence="2">The sequence shown here is derived from an EMBL/GenBank/DDBJ whole genome shotgun (WGS) entry which is preliminary data.</text>
</comment>
<evidence type="ECO:0000313" key="3">
    <source>
        <dbReference type="Proteomes" id="UP000298154"/>
    </source>
</evidence>
<evidence type="ECO:0000313" key="2">
    <source>
        <dbReference type="EMBL" id="TFD63565.1"/>
    </source>
</evidence>
<organism evidence="2 3">
    <name type="scientific">Cryobacterium ruanii</name>
    <dbReference type="NCBI Taxonomy" id="1259197"/>
    <lineage>
        <taxon>Bacteria</taxon>
        <taxon>Bacillati</taxon>
        <taxon>Actinomycetota</taxon>
        <taxon>Actinomycetes</taxon>
        <taxon>Micrococcales</taxon>
        <taxon>Microbacteriaceae</taxon>
        <taxon>Cryobacterium</taxon>
    </lineage>
</organism>
<accession>A0A4R9AK55</accession>